<dbReference type="Gene3D" id="1.10.10.10">
    <property type="entry name" value="Winged helix-like DNA-binding domain superfamily/Winged helix DNA-binding domain"/>
    <property type="match status" value="1"/>
</dbReference>
<proteinExistence type="predicted"/>
<dbReference type="SUPFAM" id="SSF46785">
    <property type="entry name" value="Winged helix' DNA-binding domain"/>
    <property type="match status" value="1"/>
</dbReference>
<organism evidence="3 4">
    <name type="scientific">Micromonospora phaseoli</name>
    <dbReference type="NCBI Taxonomy" id="1144548"/>
    <lineage>
        <taxon>Bacteria</taxon>
        <taxon>Bacillati</taxon>
        <taxon>Actinomycetota</taxon>
        <taxon>Actinomycetes</taxon>
        <taxon>Micromonosporales</taxon>
        <taxon>Micromonosporaceae</taxon>
        <taxon>Micromonospora</taxon>
    </lineage>
</organism>
<evidence type="ECO:0000313" key="4">
    <source>
        <dbReference type="Proteomes" id="UP000198707"/>
    </source>
</evidence>
<feature type="region of interest" description="Disordered" evidence="1">
    <location>
        <begin position="1"/>
        <end position="20"/>
    </location>
</feature>
<keyword evidence="4" id="KW-1185">Reference proteome</keyword>
<sequence>MCGGYNTGVSDHPPPGAERRPLAGRANFLLSQLGFHIAQAFAARLAPLGIAPNHFGLLMHLEHGEGSTQQQLADALGIHRKVMVGLLDDLEHRGLVERRRHPGDRRAHAIHLTGAARKLLPRARRVADQHEEEVLAALDAGERAQLIAVLQRLADHTGNPPGVHPGLHHPAARSPHPVASARIA</sequence>
<dbReference type="OrthoDB" id="162531at2"/>
<dbReference type="STRING" id="1144548.SAMN05443287_1163"/>
<dbReference type="InterPro" id="IPR039422">
    <property type="entry name" value="MarR/SlyA-like"/>
</dbReference>
<keyword evidence="3" id="KW-0238">DNA-binding</keyword>
<dbReference type="EMBL" id="FNYV01000016">
    <property type="protein sequence ID" value="SEK03724.1"/>
    <property type="molecule type" value="Genomic_DNA"/>
</dbReference>
<dbReference type="GO" id="GO:0003700">
    <property type="term" value="F:DNA-binding transcription factor activity"/>
    <property type="evidence" value="ECO:0007669"/>
    <property type="project" value="InterPro"/>
</dbReference>
<dbReference type="SMART" id="SM00347">
    <property type="entry name" value="HTH_MARR"/>
    <property type="match status" value="1"/>
</dbReference>
<dbReference type="PRINTS" id="PR00598">
    <property type="entry name" value="HTHMARR"/>
</dbReference>
<feature type="region of interest" description="Disordered" evidence="1">
    <location>
        <begin position="157"/>
        <end position="184"/>
    </location>
</feature>
<name>A0A1H7DQS7_9ACTN</name>
<dbReference type="PANTHER" id="PTHR33164:SF89">
    <property type="entry name" value="MARR FAMILY REGULATORY PROTEIN"/>
    <property type="match status" value="1"/>
</dbReference>
<gene>
    <name evidence="3" type="ORF">SAMN05443287_1163</name>
</gene>
<dbReference type="InterPro" id="IPR036388">
    <property type="entry name" value="WH-like_DNA-bd_sf"/>
</dbReference>
<dbReference type="AlphaFoldDB" id="A0A1H7DQS7"/>
<feature type="domain" description="HTH marR-type" evidence="2">
    <location>
        <begin position="23"/>
        <end position="155"/>
    </location>
</feature>
<dbReference type="PANTHER" id="PTHR33164">
    <property type="entry name" value="TRANSCRIPTIONAL REGULATOR, MARR FAMILY"/>
    <property type="match status" value="1"/>
</dbReference>
<dbReference type="GO" id="GO:0006950">
    <property type="term" value="P:response to stress"/>
    <property type="evidence" value="ECO:0007669"/>
    <property type="project" value="TreeGrafter"/>
</dbReference>
<dbReference type="InterPro" id="IPR036390">
    <property type="entry name" value="WH_DNA-bd_sf"/>
</dbReference>
<reference evidence="4" key="1">
    <citation type="submission" date="2016-10" db="EMBL/GenBank/DDBJ databases">
        <authorList>
            <person name="Varghese N."/>
            <person name="Submissions S."/>
        </authorList>
    </citation>
    <scope>NUCLEOTIDE SEQUENCE [LARGE SCALE GENOMIC DNA]</scope>
    <source>
        <strain evidence="4">CGMCC 4.7038</strain>
    </source>
</reference>
<evidence type="ECO:0000259" key="2">
    <source>
        <dbReference type="PROSITE" id="PS50995"/>
    </source>
</evidence>
<dbReference type="PROSITE" id="PS50995">
    <property type="entry name" value="HTH_MARR_2"/>
    <property type="match status" value="1"/>
</dbReference>
<dbReference type="Proteomes" id="UP000198707">
    <property type="component" value="Unassembled WGS sequence"/>
</dbReference>
<dbReference type="InterPro" id="IPR000835">
    <property type="entry name" value="HTH_MarR-typ"/>
</dbReference>
<evidence type="ECO:0000256" key="1">
    <source>
        <dbReference type="SAM" id="MobiDB-lite"/>
    </source>
</evidence>
<protein>
    <submittedName>
        <fullName evidence="3">DNA-binding transcriptional regulator, MarR family</fullName>
    </submittedName>
</protein>
<evidence type="ECO:0000313" key="3">
    <source>
        <dbReference type="EMBL" id="SEK03724.1"/>
    </source>
</evidence>
<accession>A0A1H7DQS7</accession>
<dbReference type="GO" id="GO:0003677">
    <property type="term" value="F:DNA binding"/>
    <property type="evidence" value="ECO:0007669"/>
    <property type="project" value="UniProtKB-KW"/>
</dbReference>
<dbReference type="Pfam" id="PF12802">
    <property type="entry name" value="MarR_2"/>
    <property type="match status" value="1"/>
</dbReference>